<organism evidence="3">
    <name type="scientific">Menopon gallinae</name>
    <name type="common">poultry shaft louse</name>
    <dbReference type="NCBI Taxonomy" id="328185"/>
    <lineage>
        <taxon>Eukaryota</taxon>
        <taxon>Metazoa</taxon>
        <taxon>Ecdysozoa</taxon>
        <taxon>Arthropoda</taxon>
        <taxon>Hexapoda</taxon>
        <taxon>Insecta</taxon>
        <taxon>Pterygota</taxon>
        <taxon>Neoptera</taxon>
        <taxon>Paraneoptera</taxon>
        <taxon>Psocodea</taxon>
        <taxon>Troctomorpha</taxon>
        <taxon>Phthiraptera</taxon>
        <taxon>Amblycera</taxon>
        <taxon>Menoponidae</taxon>
        <taxon>Menopon</taxon>
    </lineage>
</organism>
<evidence type="ECO:0000256" key="1">
    <source>
        <dbReference type="SAM" id="Coils"/>
    </source>
</evidence>
<dbReference type="GO" id="GO:0035148">
    <property type="term" value="P:tube formation"/>
    <property type="evidence" value="ECO:0007669"/>
    <property type="project" value="TreeGrafter"/>
</dbReference>
<dbReference type="GO" id="GO:0001764">
    <property type="term" value="P:neuron migration"/>
    <property type="evidence" value="ECO:0007669"/>
    <property type="project" value="TreeGrafter"/>
</dbReference>
<evidence type="ECO:0000313" key="3">
    <source>
        <dbReference type="EMBL" id="KAL0274420.1"/>
    </source>
</evidence>
<sequence length="594" mass="68829">MNSGPPPPELMSFIERQEEYIDQLEKESQYCRDELSQLLGKVKDLIAENEALHEQQKTGVIKSVFEGVGSSSGEVEHTDKFRKRLEGPLIVFESRISELEAQLTQTKMDLRKAQEEAEMYRKRLEEANPTGASSEFFKQIENLQREKRELHESLTKLQATIVQIREKEMDASKKVQRTLDVVDKTQFEKQQAELEVNRLKSELEHQHDKLLEVISEQTRKLAEERGQAERRYLQHVEQLNNELASQRDANSKLQLELERRLRAEEDLKRDLSAKNMTIENVKKELNNKIASLQNDLSTALAERDSIEQELSTSRMSGERTDRLNRQETSRLQIEISSLRQRLDRTDAELMHSRRENLRLLEQISTQEKEITLLKIKLGEGKDGLKEPSPLENEINSRISEIESKHVETVTELEGLIENQAQVMAQLKAECQSLTQKLEDSAARHKEEMANLQSNLDYLTSKLESTLSNQQWSSGSNAESSRQTEVVPQESNYQGASEQKEEMRTFQQPESYQQQEFATGSNEPLEAYDSTPEPKQSEIYEDYNNAQQQEQQQQPSTDVSYDSRKLSTALKNRRTFEKKFPSEKSQIYLHCYLKS</sequence>
<dbReference type="GO" id="GO:0030010">
    <property type="term" value="P:establishment of cell polarity"/>
    <property type="evidence" value="ECO:0007669"/>
    <property type="project" value="TreeGrafter"/>
</dbReference>
<feature type="region of interest" description="Disordered" evidence="2">
    <location>
        <begin position="468"/>
        <end position="561"/>
    </location>
</feature>
<feature type="region of interest" description="Disordered" evidence="2">
    <location>
        <begin position="307"/>
        <end position="327"/>
    </location>
</feature>
<gene>
    <name evidence="3" type="ORF">PYX00_006844</name>
</gene>
<name>A0AAW2HYK6_9NEOP</name>
<reference evidence="3" key="1">
    <citation type="journal article" date="2024" name="Gigascience">
        <title>Chromosome-level genome of the poultry shaft louse Menopon gallinae provides insight into the host-switching and adaptive evolution of parasitic lice.</title>
        <authorList>
            <person name="Xu Y."/>
            <person name="Ma L."/>
            <person name="Liu S."/>
            <person name="Liang Y."/>
            <person name="Liu Q."/>
            <person name="He Z."/>
            <person name="Tian L."/>
            <person name="Duan Y."/>
            <person name="Cai W."/>
            <person name="Li H."/>
            <person name="Song F."/>
        </authorList>
    </citation>
    <scope>NUCLEOTIDE SEQUENCE</scope>
    <source>
        <strain evidence="3">Cailab_2023a</strain>
    </source>
</reference>
<dbReference type="GO" id="GO:0005813">
    <property type="term" value="C:centrosome"/>
    <property type="evidence" value="ECO:0007669"/>
    <property type="project" value="InterPro"/>
</dbReference>
<feature type="compositionally biased region" description="Basic and acidic residues" evidence="2">
    <location>
        <begin position="316"/>
        <end position="327"/>
    </location>
</feature>
<dbReference type="InterPro" id="IPR031887">
    <property type="entry name" value="SDCCAG8"/>
</dbReference>
<dbReference type="EMBL" id="JARGDH010000003">
    <property type="protein sequence ID" value="KAL0274420.1"/>
    <property type="molecule type" value="Genomic_DNA"/>
</dbReference>
<proteinExistence type="predicted"/>
<comment type="caution">
    <text evidence="3">The sequence shown here is derived from an EMBL/GenBank/DDBJ whole genome shotgun (WGS) entry which is preliminary data.</text>
</comment>
<keyword evidence="1" id="KW-0175">Coiled coil</keyword>
<accession>A0AAW2HYK6</accession>
<feature type="coiled-coil region" evidence="1">
    <location>
        <begin position="14"/>
        <end position="55"/>
    </location>
</feature>
<dbReference type="Gene3D" id="1.10.287.1490">
    <property type="match status" value="1"/>
</dbReference>
<feature type="compositionally biased region" description="Polar residues" evidence="2">
    <location>
        <begin position="468"/>
        <end position="496"/>
    </location>
</feature>
<dbReference type="Pfam" id="PF15964">
    <property type="entry name" value="CCCAP"/>
    <property type="match status" value="2"/>
</dbReference>
<evidence type="ECO:0000256" key="2">
    <source>
        <dbReference type="SAM" id="MobiDB-lite"/>
    </source>
</evidence>
<dbReference type="PANTHER" id="PTHR34343">
    <property type="entry name" value="SEROLOGICALLY DEFINED COLON CANCER ANTIGEN 8"/>
    <property type="match status" value="1"/>
</dbReference>
<protein>
    <submittedName>
        <fullName evidence="3">Uncharacterized protein</fullName>
    </submittedName>
</protein>
<dbReference type="PANTHER" id="PTHR34343:SF1">
    <property type="entry name" value="SEROLOGICALLY DEFINED COLON CANCER ANTIGEN 8"/>
    <property type="match status" value="1"/>
</dbReference>
<dbReference type="GO" id="GO:0005814">
    <property type="term" value="C:centriole"/>
    <property type="evidence" value="ECO:0007669"/>
    <property type="project" value="TreeGrafter"/>
</dbReference>
<feature type="coiled-coil region" evidence="1">
    <location>
        <begin position="409"/>
        <end position="461"/>
    </location>
</feature>
<dbReference type="AlphaFoldDB" id="A0AAW2HYK6"/>
<feature type="compositionally biased region" description="Polar residues" evidence="2">
    <location>
        <begin position="504"/>
        <end position="521"/>
    </location>
</feature>
<dbReference type="GO" id="GO:0007098">
    <property type="term" value="P:centrosome cycle"/>
    <property type="evidence" value="ECO:0007669"/>
    <property type="project" value="InterPro"/>
</dbReference>